<feature type="domain" description="Ig-like" evidence="1">
    <location>
        <begin position="65"/>
        <end position="166"/>
    </location>
</feature>
<sequence>MKPKATVTWTKSDEELLLTVGERIYTSEPRYFISHVRHRKLWELSIRDVRAADAGAYECQVASHPLAALFFLLRVVEARAVVPDGAALHSRAGVRLRIQCRVDLATEPVSHFFWYHNGTAINFSKTRSLTVVTHDYCSYVVIENVTWADSGVYTCAPLRARPANLTLHVLQDEQRSALHKGRAHGDSARAVASVLSPAPPAWLLVACLVGARPSC</sequence>
<dbReference type="OrthoDB" id="190835at2759"/>
<organism evidence="2 3">
    <name type="scientific">Penaeus vannamei</name>
    <name type="common">Whiteleg shrimp</name>
    <name type="synonym">Litopenaeus vannamei</name>
    <dbReference type="NCBI Taxonomy" id="6689"/>
    <lineage>
        <taxon>Eukaryota</taxon>
        <taxon>Metazoa</taxon>
        <taxon>Ecdysozoa</taxon>
        <taxon>Arthropoda</taxon>
        <taxon>Crustacea</taxon>
        <taxon>Multicrustacea</taxon>
        <taxon>Malacostraca</taxon>
        <taxon>Eumalacostraca</taxon>
        <taxon>Eucarida</taxon>
        <taxon>Decapoda</taxon>
        <taxon>Dendrobranchiata</taxon>
        <taxon>Penaeoidea</taxon>
        <taxon>Penaeidae</taxon>
        <taxon>Penaeus</taxon>
    </lineage>
</organism>
<protein>
    <submittedName>
        <fullName evidence="2">Putative cell adhesion molecule 2-like</fullName>
    </submittedName>
</protein>
<dbReference type="PANTHER" id="PTHR23279:SF36">
    <property type="entry name" value="DEFECTIVE PROBOSCIS EXTENSION RESPONSE 9, ISOFORM A"/>
    <property type="match status" value="1"/>
</dbReference>
<proteinExistence type="predicted"/>
<dbReference type="InterPro" id="IPR007110">
    <property type="entry name" value="Ig-like_dom"/>
</dbReference>
<dbReference type="EMBL" id="QCYY01001637">
    <property type="protein sequence ID" value="ROT76587.1"/>
    <property type="molecule type" value="Genomic_DNA"/>
</dbReference>
<dbReference type="PANTHER" id="PTHR23279">
    <property type="entry name" value="DEFECTIVE PROBOSCIS EXTENSION RESPONSE DPR -RELATED"/>
    <property type="match status" value="1"/>
</dbReference>
<dbReference type="GO" id="GO:0050808">
    <property type="term" value="P:synapse organization"/>
    <property type="evidence" value="ECO:0007669"/>
    <property type="project" value="TreeGrafter"/>
</dbReference>
<dbReference type="SMART" id="SM00409">
    <property type="entry name" value="IG"/>
    <property type="match status" value="2"/>
</dbReference>
<dbReference type="PROSITE" id="PS50835">
    <property type="entry name" value="IG_LIKE"/>
    <property type="match status" value="2"/>
</dbReference>
<accession>A0A423TJN4</accession>
<dbReference type="InterPro" id="IPR003599">
    <property type="entry name" value="Ig_sub"/>
</dbReference>
<reference evidence="2 3" key="2">
    <citation type="submission" date="2019-01" db="EMBL/GenBank/DDBJ databases">
        <title>The decoding of complex shrimp genome reveals the adaptation for benthos swimmer, frequently molting mechanism and breeding impact on genome.</title>
        <authorList>
            <person name="Sun Y."/>
            <person name="Gao Y."/>
            <person name="Yu Y."/>
        </authorList>
    </citation>
    <scope>NUCLEOTIDE SEQUENCE [LARGE SCALE GENOMIC DNA]</scope>
    <source>
        <tissue evidence="2">Muscle</tissue>
    </source>
</reference>
<dbReference type="AlphaFoldDB" id="A0A423TJN4"/>
<evidence type="ECO:0000313" key="3">
    <source>
        <dbReference type="Proteomes" id="UP000283509"/>
    </source>
</evidence>
<keyword evidence="3" id="KW-1185">Reference proteome</keyword>
<dbReference type="Proteomes" id="UP000283509">
    <property type="component" value="Unassembled WGS sequence"/>
</dbReference>
<feature type="domain" description="Ig-like" evidence="1">
    <location>
        <begin position="1"/>
        <end position="61"/>
    </location>
</feature>
<reference evidence="2 3" key="1">
    <citation type="submission" date="2018-04" db="EMBL/GenBank/DDBJ databases">
        <authorList>
            <person name="Zhang X."/>
            <person name="Yuan J."/>
            <person name="Li F."/>
            <person name="Xiang J."/>
        </authorList>
    </citation>
    <scope>NUCLEOTIDE SEQUENCE [LARGE SCALE GENOMIC DNA]</scope>
    <source>
        <tissue evidence="2">Muscle</tissue>
    </source>
</reference>
<dbReference type="InterPro" id="IPR037448">
    <property type="entry name" value="Zig-8"/>
</dbReference>
<dbReference type="InterPro" id="IPR036179">
    <property type="entry name" value="Ig-like_dom_sf"/>
</dbReference>
<dbReference type="SUPFAM" id="SSF48726">
    <property type="entry name" value="Immunoglobulin"/>
    <property type="match status" value="2"/>
</dbReference>
<dbReference type="Pfam" id="PF13927">
    <property type="entry name" value="Ig_3"/>
    <property type="match status" value="1"/>
</dbReference>
<gene>
    <name evidence="2" type="ORF">C7M84_004827</name>
</gene>
<dbReference type="InterPro" id="IPR013783">
    <property type="entry name" value="Ig-like_fold"/>
</dbReference>
<evidence type="ECO:0000259" key="1">
    <source>
        <dbReference type="PROSITE" id="PS50835"/>
    </source>
</evidence>
<name>A0A423TJN4_PENVA</name>
<dbReference type="Gene3D" id="2.60.40.10">
    <property type="entry name" value="Immunoglobulins"/>
    <property type="match status" value="2"/>
</dbReference>
<dbReference type="GO" id="GO:0032589">
    <property type="term" value="C:neuron projection membrane"/>
    <property type="evidence" value="ECO:0007669"/>
    <property type="project" value="TreeGrafter"/>
</dbReference>
<evidence type="ECO:0000313" key="2">
    <source>
        <dbReference type="EMBL" id="ROT76587.1"/>
    </source>
</evidence>
<comment type="caution">
    <text evidence="2">The sequence shown here is derived from an EMBL/GenBank/DDBJ whole genome shotgun (WGS) entry which is preliminary data.</text>
</comment>
<dbReference type="CDD" id="cd00096">
    <property type="entry name" value="Ig"/>
    <property type="match status" value="2"/>
</dbReference>